<dbReference type="SUPFAM" id="SSF55781">
    <property type="entry name" value="GAF domain-like"/>
    <property type="match status" value="1"/>
</dbReference>
<keyword evidence="6" id="KW-0418">Kinase</keyword>
<dbReference type="NCBIfam" id="TIGR00229">
    <property type="entry name" value="sensory_box"/>
    <property type="match status" value="1"/>
</dbReference>
<comment type="catalytic activity">
    <reaction evidence="12">
        <text>O-phospho-L-seryl-[protein] + H2O = L-seryl-[protein] + phosphate</text>
        <dbReference type="Rhea" id="RHEA:20629"/>
        <dbReference type="Rhea" id="RHEA-COMP:9863"/>
        <dbReference type="Rhea" id="RHEA-COMP:11604"/>
        <dbReference type="ChEBI" id="CHEBI:15377"/>
        <dbReference type="ChEBI" id="CHEBI:29999"/>
        <dbReference type="ChEBI" id="CHEBI:43474"/>
        <dbReference type="ChEBI" id="CHEBI:83421"/>
        <dbReference type="EC" id="3.1.3.16"/>
    </reaction>
</comment>
<gene>
    <name evidence="17" type="ORF">ITP53_51670</name>
</gene>
<dbReference type="Gene3D" id="3.30.450.40">
    <property type="match status" value="1"/>
</dbReference>
<dbReference type="SMART" id="SM00331">
    <property type="entry name" value="PP2C_SIG"/>
    <property type="match status" value="1"/>
</dbReference>
<evidence type="ECO:0000313" key="17">
    <source>
        <dbReference type="EMBL" id="MBF8194001.1"/>
    </source>
</evidence>
<keyword evidence="2" id="KW-0597">Phosphoprotein</keyword>
<dbReference type="Gene3D" id="3.60.40.10">
    <property type="entry name" value="PPM-type phosphatase domain"/>
    <property type="match status" value="1"/>
</dbReference>
<dbReference type="SUPFAM" id="SSF55785">
    <property type="entry name" value="PYP-like sensor domain (PAS domain)"/>
    <property type="match status" value="1"/>
</dbReference>
<evidence type="ECO:0000256" key="10">
    <source>
        <dbReference type="ARBA" id="ARBA00022912"/>
    </source>
</evidence>
<dbReference type="InterPro" id="IPR003018">
    <property type="entry name" value="GAF"/>
</dbReference>
<evidence type="ECO:0000256" key="11">
    <source>
        <dbReference type="ARBA" id="ARBA00023211"/>
    </source>
</evidence>
<evidence type="ECO:0000256" key="6">
    <source>
        <dbReference type="ARBA" id="ARBA00022777"/>
    </source>
</evidence>
<dbReference type="InterPro" id="IPR000014">
    <property type="entry name" value="PAS"/>
</dbReference>
<name>A0A931F7B2_9ACTN</name>
<keyword evidence="5" id="KW-0547">Nucleotide-binding</keyword>
<dbReference type="Gene3D" id="3.30.450.20">
    <property type="entry name" value="PAS domain"/>
    <property type="match status" value="1"/>
</dbReference>
<dbReference type="PROSITE" id="PS50112">
    <property type="entry name" value="PAS"/>
    <property type="match status" value="1"/>
</dbReference>
<accession>A0A931F7B2</accession>
<organism evidence="17 18">
    <name type="scientific">Nonomuraea cypriaca</name>
    <dbReference type="NCBI Taxonomy" id="1187855"/>
    <lineage>
        <taxon>Bacteria</taxon>
        <taxon>Bacillati</taxon>
        <taxon>Actinomycetota</taxon>
        <taxon>Actinomycetes</taxon>
        <taxon>Streptosporangiales</taxon>
        <taxon>Streptosporangiaceae</taxon>
        <taxon>Nonomuraea</taxon>
    </lineage>
</organism>
<evidence type="ECO:0000256" key="15">
    <source>
        <dbReference type="ARBA" id="ARBA00081350"/>
    </source>
</evidence>
<dbReference type="AlphaFoldDB" id="A0A931F7B2"/>
<reference evidence="17" key="1">
    <citation type="submission" date="2020-11" db="EMBL/GenBank/DDBJ databases">
        <title>Whole-genome analyses of Nonomuraea sp. K274.</title>
        <authorList>
            <person name="Veyisoglu A."/>
        </authorList>
    </citation>
    <scope>NUCLEOTIDE SEQUENCE</scope>
    <source>
        <strain evidence="17">K274</strain>
    </source>
</reference>
<keyword evidence="11" id="KW-0464">Manganese</keyword>
<proteinExistence type="predicted"/>
<evidence type="ECO:0000259" key="16">
    <source>
        <dbReference type="PROSITE" id="PS50112"/>
    </source>
</evidence>
<evidence type="ECO:0000256" key="13">
    <source>
        <dbReference type="ARBA" id="ARBA00056274"/>
    </source>
</evidence>
<dbReference type="EMBL" id="JADOGI010000342">
    <property type="protein sequence ID" value="MBF8194001.1"/>
    <property type="molecule type" value="Genomic_DNA"/>
</dbReference>
<dbReference type="GO" id="GO:0005524">
    <property type="term" value="F:ATP binding"/>
    <property type="evidence" value="ECO:0007669"/>
    <property type="project" value="UniProtKB-KW"/>
</dbReference>
<dbReference type="Pfam" id="PF13492">
    <property type="entry name" value="GAF_3"/>
    <property type="match status" value="1"/>
</dbReference>
<feature type="domain" description="PAS" evidence="16">
    <location>
        <begin position="16"/>
        <end position="68"/>
    </location>
</feature>
<evidence type="ECO:0000256" key="9">
    <source>
        <dbReference type="ARBA" id="ARBA00022842"/>
    </source>
</evidence>
<sequence>MEVSDSFSTLERYGLSHELVRALFYGLRVGLYIVDDTGRILMVNPYAEQLLDRPAQELIGADSHDLLHRNPDGSMVSRASCRHLAAVESSTSVRTDEAWFTRGDGGLIPLSLMIAPLQLGRDGDMAGVVLFYDLRRHKAVEQEQAAHLSILEQLTGRLSLMAEISTVLASTLEVEEALRRLTRLVVPRLADWAMIDLLGPDDSLRRVAVVSRNARYAAGEGWQRPLSQEQATRSPLVRVLRGAPSVLLSSQDLAKMDEVGICGMQRGLFEKIDATSVIIAPLRTPRRVLGMLTLARSGSSPAYDEADVSLVGDIAGRAGLAVDNAGLFQEQRRIAETMQRHLIAPLPAIEHLELVARYQPAPRGSQVGGDWYDAFPLPGGVTALVIGDVTGHDLQAAAKMSQIRNMLRMAAWAQHTPPSRVVGRLDDALPHITDDLMATLVLALAEQRQDGAWWLRWTSAGHPPPLLVDDDGSTRYLEQGQGLLLGTGLPADRPDAAVPIPSQSTVLFYTDGLIETPGESLEVGMNRLRRHAAALARQQLPYFCDEILARMRHDVIDDIALLALRLAHPA</sequence>
<evidence type="ECO:0000256" key="2">
    <source>
        <dbReference type="ARBA" id="ARBA00022553"/>
    </source>
</evidence>
<dbReference type="Pfam" id="PF13426">
    <property type="entry name" value="PAS_9"/>
    <property type="match status" value="1"/>
</dbReference>
<evidence type="ECO:0000256" key="3">
    <source>
        <dbReference type="ARBA" id="ARBA00022679"/>
    </source>
</evidence>
<dbReference type="FunFam" id="3.30.450.40:FF:000035">
    <property type="entry name" value="PAS sensor protein"/>
    <property type="match status" value="1"/>
</dbReference>
<evidence type="ECO:0000256" key="1">
    <source>
        <dbReference type="ARBA" id="ARBA00013081"/>
    </source>
</evidence>
<keyword evidence="4" id="KW-0479">Metal-binding</keyword>
<dbReference type="GO" id="GO:0004722">
    <property type="term" value="F:protein serine/threonine phosphatase activity"/>
    <property type="evidence" value="ECO:0007669"/>
    <property type="project" value="UniProtKB-EC"/>
</dbReference>
<evidence type="ECO:0000256" key="4">
    <source>
        <dbReference type="ARBA" id="ARBA00022723"/>
    </source>
</evidence>
<comment type="function">
    <text evidence="13">Primarily acts as an independent SigF regulator that is sensitive to the osmosensory signal, mediating the cross talk of PknD with the SigF regulon. Possesses both phosphatase and kinase activities. The kinase domain functions as a classic anti-sigma factor-like kinase to phosphorylate the anti-anti-sigma factor domain at the canonical regulatory site, and the phosphatase domain antagonizes this activity.</text>
</comment>
<evidence type="ECO:0000256" key="12">
    <source>
        <dbReference type="ARBA" id="ARBA00047761"/>
    </source>
</evidence>
<dbReference type="InterPro" id="IPR052016">
    <property type="entry name" value="Bact_Sigma-Reg"/>
</dbReference>
<dbReference type="SMART" id="SM00091">
    <property type="entry name" value="PAS"/>
    <property type="match status" value="1"/>
</dbReference>
<dbReference type="SMART" id="SM00065">
    <property type="entry name" value="GAF"/>
    <property type="match status" value="1"/>
</dbReference>
<dbReference type="PANTHER" id="PTHR43156">
    <property type="entry name" value="STAGE II SPORULATION PROTEIN E-RELATED"/>
    <property type="match status" value="1"/>
</dbReference>
<keyword evidence="7" id="KW-0378">Hydrolase</keyword>
<evidence type="ECO:0000313" key="18">
    <source>
        <dbReference type="Proteomes" id="UP000605361"/>
    </source>
</evidence>
<dbReference type="GO" id="GO:0016301">
    <property type="term" value="F:kinase activity"/>
    <property type="evidence" value="ECO:0007669"/>
    <property type="project" value="UniProtKB-KW"/>
</dbReference>
<evidence type="ECO:0000256" key="5">
    <source>
        <dbReference type="ARBA" id="ARBA00022741"/>
    </source>
</evidence>
<dbReference type="CDD" id="cd00130">
    <property type="entry name" value="PAS"/>
    <property type="match status" value="1"/>
</dbReference>
<dbReference type="RefSeq" id="WP_195902842.1">
    <property type="nucleotide sequence ID" value="NZ_JADOGI010000342.1"/>
</dbReference>
<dbReference type="InterPro" id="IPR029016">
    <property type="entry name" value="GAF-like_dom_sf"/>
</dbReference>
<comment type="caution">
    <text evidence="17">The sequence shown here is derived from an EMBL/GenBank/DDBJ whole genome shotgun (WGS) entry which is preliminary data.</text>
</comment>
<keyword evidence="3" id="KW-0808">Transferase</keyword>
<keyword evidence="9" id="KW-0460">Magnesium</keyword>
<keyword evidence="10" id="KW-0904">Protein phosphatase</keyword>
<dbReference type="InterPro" id="IPR036457">
    <property type="entry name" value="PPM-type-like_dom_sf"/>
</dbReference>
<evidence type="ECO:0000256" key="8">
    <source>
        <dbReference type="ARBA" id="ARBA00022840"/>
    </source>
</evidence>
<protein>
    <recommendedName>
        <fullName evidence="1">protein-serine/threonine phosphatase</fullName>
        <ecNumber evidence="1">3.1.3.16</ecNumber>
    </recommendedName>
    <alternativeName>
        <fullName evidence="15">Protein-serine/threonine phosphatase</fullName>
    </alternativeName>
    <alternativeName>
        <fullName evidence="14">Serine/threonine-protein kinase</fullName>
    </alternativeName>
</protein>
<dbReference type="InterPro" id="IPR001932">
    <property type="entry name" value="PPM-type_phosphatase-like_dom"/>
</dbReference>
<dbReference type="InterPro" id="IPR035965">
    <property type="entry name" value="PAS-like_dom_sf"/>
</dbReference>
<dbReference type="Proteomes" id="UP000605361">
    <property type="component" value="Unassembled WGS sequence"/>
</dbReference>
<dbReference type="FunFam" id="3.60.40.10:FF:000005">
    <property type="entry name" value="Serine/threonine protein phosphatase"/>
    <property type="match status" value="1"/>
</dbReference>
<dbReference type="PANTHER" id="PTHR43156:SF2">
    <property type="entry name" value="STAGE II SPORULATION PROTEIN E"/>
    <property type="match status" value="1"/>
</dbReference>
<dbReference type="EC" id="3.1.3.16" evidence="1"/>
<dbReference type="GO" id="GO:0046872">
    <property type="term" value="F:metal ion binding"/>
    <property type="evidence" value="ECO:0007669"/>
    <property type="project" value="UniProtKB-KW"/>
</dbReference>
<evidence type="ECO:0000256" key="7">
    <source>
        <dbReference type="ARBA" id="ARBA00022801"/>
    </source>
</evidence>
<keyword evidence="8" id="KW-0067">ATP-binding</keyword>
<keyword evidence="18" id="KW-1185">Reference proteome</keyword>
<dbReference type="Pfam" id="PF07228">
    <property type="entry name" value="SpoIIE"/>
    <property type="match status" value="1"/>
</dbReference>
<evidence type="ECO:0000256" key="14">
    <source>
        <dbReference type="ARBA" id="ARBA00075117"/>
    </source>
</evidence>